<dbReference type="PROSITE" id="PS51737">
    <property type="entry name" value="RECOMBINASE_DNA_BIND"/>
    <property type="match status" value="1"/>
</dbReference>
<keyword evidence="4" id="KW-1185">Reference proteome</keyword>
<dbReference type="EMBL" id="JBEOZM010000030">
    <property type="protein sequence ID" value="MER6273389.1"/>
    <property type="molecule type" value="Genomic_DNA"/>
</dbReference>
<dbReference type="PANTHER" id="PTHR30461:SF23">
    <property type="entry name" value="DNA RECOMBINASE-RELATED"/>
    <property type="match status" value="1"/>
</dbReference>
<dbReference type="Pfam" id="PF13408">
    <property type="entry name" value="Zn_ribbon_recom"/>
    <property type="match status" value="1"/>
</dbReference>
<protein>
    <submittedName>
        <fullName evidence="3">Recombinase family protein</fullName>
    </submittedName>
</protein>
<proteinExistence type="predicted"/>
<evidence type="ECO:0000259" key="2">
    <source>
        <dbReference type="PROSITE" id="PS51737"/>
    </source>
</evidence>
<dbReference type="RefSeq" id="WP_351961661.1">
    <property type="nucleotide sequence ID" value="NZ_JBEOZM010000030.1"/>
</dbReference>
<dbReference type="Proteomes" id="UP001490365">
    <property type="component" value="Unassembled WGS sequence"/>
</dbReference>
<feature type="region of interest" description="Disordered" evidence="1">
    <location>
        <begin position="302"/>
        <end position="322"/>
    </location>
</feature>
<sequence>MAPRFDHYGIEVWVPELGGAVDPQTAGQEELMILLGILSKREIARARIRVRAAMTVQTRDQGRYLGGRPPYGYRLVDAGPHLNRALARRGVRMQRLDVDPECGPIVSWIFAQRLAGHSIARTTRALNDAGIPCPAAADPVRNPHRNGQRWVLNTVRSILANPRYTGRQVWNRQRTDHDLVDPANTTLGHRDVLRWNTPTDWIISTRPAHPALVSEADFITVQNLRPHREATPGHVYLLAGLLCCGVCGRRMESHWTHHRPGYRCRHGHTSATRPDPGRVPNAYLREDQVLPHLQALHLRLTSRLDPPGPAPVSRDPAPPTPAQAIAHLRNEEITLTYDPATRTLTAETPDTERIAIS</sequence>
<comment type="caution">
    <text evidence="3">The sequence shown here is derived from an EMBL/GenBank/DDBJ whole genome shotgun (WGS) entry which is preliminary data.</text>
</comment>
<evidence type="ECO:0000313" key="4">
    <source>
        <dbReference type="Proteomes" id="UP001490365"/>
    </source>
</evidence>
<dbReference type="InterPro" id="IPR050639">
    <property type="entry name" value="SSR_resolvase"/>
</dbReference>
<organism evidence="3 4">
    <name type="scientific">Streptomyces sp. 900105755</name>
    <dbReference type="NCBI Taxonomy" id="3154389"/>
    <lineage>
        <taxon>Bacteria</taxon>
        <taxon>Bacillati</taxon>
        <taxon>Actinomycetota</taxon>
        <taxon>Actinomycetes</taxon>
        <taxon>Kitasatosporales</taxon>
        <taxon>Streptomycetaceae</taxon>
        <taxon>Streptomyces</taxon>
    </lineage>
</organism>
<accession>A0ABV1TUK7</accession>
<reference evidence="3 4" key="1">
    <citation type="submission" date="2024-06" db="EMBL/GenBank/DDBJ databases">
        <title>The Natural Products Discovery Center: Release of the First 8490 Sequenced Strains for Exploring Actinobacteria Biosynthetic Diversity.</title>
        <authorList>
            <person name="Kalkreuter E."/>
            <person name="Kautsar S.A."/>
            <person name="Yang D."/>
            <person name="Bader C.D."/>
            <person name="Teijaro C.N."/>
            <person name="Fluegel L."/>
            <person name="Davis C.M."/>
            <person name="Simpson J.R."/>
            <person name="Lauterbach L."/>
            <person name="Steele A.D."/>
            <person name="Gui C."/>
            <person name="Meng S."/>
            <person name="Li G."/>
            <person name="Viehrig K."/>
            <person name="Ye F."/>
            <person name="Su P."/>
            <person name="Kiefer A.F."/>
            <person name="Nichols A."/>
            <person name="Cepeda A.J."/>
            <person name="Yan W."/>
            <person name="Fan B."/>
            <person name="Jiang Y."/>
            <person name="Adhikari A."/>
            <person name="Zheng C.-J."/>
            <person name="Schuster L."/>
            <person name="Cowan T.M."/>
            <person name="Smanski M.J."/>
            <person name="Chevrette M.G."/>
            <person name="De Carvalho L.P.S."/>
            <person name="Shen B."/>
        </authorList>
    </citation>
    <scope>NUCLEOTIDE SEQUENCE [LARGE SCALE GENOMIC DNA]</scope>
    <source>
        <strain evidence="3 4">NPDC001694</strain>
    </source>
</reference>
<feature type="compositionally biased region" description="Pro residues" evidence="1">
    <location>
        <begin position="306"/>
        <end position="321"/>
    </location>
</feature>
<dbReference type="InterPro" id="IPR011109">
    <property type="entry name" value="DNA_bind_recombinase_dom"/>
</dbReference>
<dbReference type="Pfam" id="PF07508">
    <property type="entry name" value="Recombinase"/>
    <property type="match status" value="1"/>
</dbReference>
<gene>
    <name evidence="3" type="ORF">ABT211_39890</name>
</gene>
<evidence type="ECO:0000313" key="3">
    <source>
        <dbReference type="EMBL" id="MER6273389.1"/>
    </source>
</evidence>
<dbReference type="Gene3D" id="3.90.1750.20">
    <property type="entry name" value="Putative Large Serine Recombinase, Chain B, Domain 2"/>
    <property type="match status" value="1"/>
</dbReference>
<feature type="domain" description="Recombinase" evidence="2">
    <location>
        <begin position="70"/>
        <end position="231"/>
    </location>
</feature>
<dbReference type="InterPro" id="IPR038109">
    <property type="entry name" value="DNA_bind_recomb_sf"/>
</dbReference>
<dbReference type="InterPro" id="IPR025827">
    <property type="entry name" value="Zn_ribbon_recom_dom"/>
</dbReference>
<dbReference type="PANTHER" id="PTHR30461">
    <property type="entry name" value="DNA-INVERTASE FROM LAMBDOID PROPHAGE"/>
    <property type="match status" value="1"/>
</dbReference>
<evidence type="ECO:0000256" key="1">
    <source>
        <dbReference type="SAM" id="MobiDB-lite"/>
    </source>
</evidence>
<name>A0ABV1TUK7_9ACTN</name>